<accession>A0A0F9VXF6</accession>
<evidence type="ECO:0000256" key="5">
    <source>
        <dbReference type="ARBA" id="ARBA00022898"/>
    </source>
</evidence>
<reference evidence="7" key="1">
    <citation type="journal article" date="2015" name="Nature">
        <title>Complex archaea that bridge the gap between prokaryotes and eukaryotes.</title>
        <authorList>
            <person name="Spang A."/>
            <person name="Saw J.H."/>
            <person name="Jorgensen S.L."/>
            <person name="Zaremba-Niedzwiedzka K."/>
            <person name="Martijn J."/>
            <person name="Lind A.E."/>
            <person name="van Eijk R."/>
            <person name="Schleper C."/>
            <person name="Guy L."/>
            <person name="Ettema T.J."/>
        </authorList>
    </citation>
    <scope>NUCLEOTIDE SEQUENCE</scope>
</reference>
<dbReference type="InterPro" id="IPR015424">
    <property type="entry name" value="PyrdxlP-dep_Trfase"/>
</dbReference>
<evidence type="ECO:0000256" key="1">
    <source>
        <dbReference type="ARBA" id="ARBA00001933"/>
    </source>
</evidence>
<dbReference type="GO" id="GO:0016212">
    <property type="term" value="F:kynurenine-oxoglutarate transaminase activity"/>
    <property type="evidence" value="ECO:0007669"/>
    <property type="project" value="TreeGrafter"/>
</dbReference>
<dbReference type="SUPFAM" id="SSF53383">
    <property type="entry name" value="PLP-dependent transferases"/>
    <property type="match status" value="1"/>
</dbReference>
<dbReference type="PANTHER" id="PTHR43807:SF20">
    <property type="entry name" value="FI04487P"/>
    <property type="match status" value="1"/>
</dbReference>
<comment type="caution">
    <text evidence="7">The sequence shown here is derived from an EMBL/GenBank/DDBJ whole genome shotgun (WGS) entry which is preliminary data.</text>
</comment>
<dbReference type="Pfam" id="PF00155">
    <property type="entry name" value="Aminotran_1_2"/>
    <property type="match status" value="1"/>
</dbReference>
<keyword evidence="3" id="KW-0032">Aminotransferase</keyword>
<comment type="cofactor">
    <cofactor evidence="1">
        <name>pyridoxal 5'-phosphate</name>
        <dbReference type="ChEBI" id="CHEBI:597326"/>
    </cofactor>
</comment>
<organism evidence="7">
    <name type="scientific">marine sediment metagenome</name>
    <dbReference type="NCBI Taxonomy" id="412755"/>
    <lineage>
        <taxon>unclassified sequences</taxon>
        <taxon>metagenomes</taxon>
        <taxon>ecological metagenomes</taxon>
    </lineage>
</organism>
<dbReference type="Gene3D" id="3.40.640.10">
    <property type="entry name" value="Type I PLP-dependent aspartate aminotransferase-like (Major domain)"/>
    <property type="match status" value="1"/>
</dbReference>
<protein>
    <recommendedName>
        <fullName evidence="6">Aminotransferase class I/classII large domain-containing protein</fullName>
    </recommendedName>
</protein>
<dbReference type="PANTHER" id="PTHR43807">
    <property type="entry name" value="FI04487P"/>
    <property type="match status" value="1"/>
</dbReference>
<evidence type="ECO:0000256" key="2">
    <source>
        <dbReference type="ARBA" id="ARBA00007441"/>
    </source>
</evidence>
<dbReference type="CDD" id="cd00609">
    <property type="entry name" value="AAT_like"/>
    <property type="match status" value="1"/>
</dbReference>
<dbReference type="AlphaFoldDB" id="A0A0F9VXF6"/>
<dbReference type="InterPro" id="IPR004839">
    <property type="entry name" value="Aminotransferase_I/II_large"/>
</dbReference>
<dbReference type="NCBIfam" id="NF006569">
    <property type="entry name" value="PRK09082.1"/>
    <property type="match status" value="1"/>
</dbReference>
<dbReference type="InterPro" id="IPR015421">
    <property type="entry name" value="PyrdxlP-dep_Trfase_major"/>
</dbReference>
<evidence type="ECO:0000256" key="3">
    <source>
        <dbReference type="ARBA" id="ARBA00022576"/>
    </source>
</evidence>
<evidence type="ECO:0000259" key="6">
    <source>
        <dbReference type="Pfam" id="PF00155"/>
    </source>
</evidence>
<dbReference type="GO" id="GO:0005737">
    <property type="term" value="C:cytoplasm"/>
    <property type="evidence" value="ECO:0007669"/>
    <property type="project" value="TreeGrafter"/>
</dbReference>
<evidence type="ECO:0000313" key="7">
    <source>
        <dbReference type="EMBL" id="KKO08775.1"/>
    </source>
</evidence>
<dbReference type="InterPro" id="IPR051326">
    <property type="entry name" value="Kynurenine-oxoglutarate_AT"/>
</dbReference>
<dbReference type="InterPro" id="IPR015422">
    <property type="entry name" value="PyrdxlP-dep_Trfase_small"/>
</dbReference>
<name>A0A0F9VXF6_9ZZZZ</name>
<keyword evidence="4" id="KW-0808">Transferase</keyword>
<dbReference type="Gene3D" id="3.90.1150.10">
    <property type="entry name" value="Aspartate Aminotransferase, domain 1"/>
    <property type="match status" value="1"/>
</dbReference>
<dbReference type="EMBL" id="LAZR01000008">
    <property type="protein sequence ID" value="KKO08775.1"/>
    <property type="molecule type" value="Genomic_DNA"/>
</dbReference>
<keyword evidence="5" id="KW-0663">Pyridoxal phosphate</keyword>
<feature type="domain" description="Aminotransferase class I/classII large" evidence="6">
    <location>
        <begin position="25"/>
        <end position="379"/>
    </location>
</feature>
<dbReference type="GO" id="GO:0030170">
    <property type="term" value="F:pyridoxal phosphate binding"/>
    <property type="evidence" value="ECO:0007669"/>
    <property type="project" value="InterPro"/>
</dbReference>
<evidence type="ECO:0000256" key="4">
    <source>
        <dbReference type="ARBA" id="ARBA00022679"/>
    </source>
</evidence>
<proteinExistence type="inferred from homology"/>
<sequence length="383" mass="42944">MRSKLPQVGTTIFTIMTRMAQAHNAINLSQGFPDFDCPAALRERVSYYLNDRRNQYSPMTGVPELREQIAIKVQSLYGCRVDADQEITVTSGATEALFDAIQATVGNGDEVIMFDPAYDSYDPAVRLAGGVPMHVPMRQPGDGRSWSIDWDLFASRITQRTRLVIINSPHNPSGSVLTRQDLDTLAGLIRDRDILVLSDEVYEHMVFGGGRHESVLCHAELKEKSFAVFSFGKTYHATGWKAAYCVAPPALTAEFRKVHQFVTFTSTSFIQYAIADFMRDCPEHHLQLSDFYQQKRDTFCRLIADARFTLTPSAGTYFQCVDYSAISDLPDMEFVTWLCEEKGVAAIPLSPFYAEAPDSRVIRFCFCKDDSTLETAAAVLRSL</sequence>
<dbReference type="FunFam" id="3.40.640.10:FF:000033">
    <property type="entry name" value="Aspartate aminotransferase"/>
    <property type="match status" value="1"/>
</dbReference>
<comment type="similarity">
    <text evidence="2">Belongs to the class-I pyridoxal-phosphate-dependent aminotransferase family.</text>
</comment>
<gene>
    <name evidence="7" type="ORF">LCGC14_0038940</name>
</gene>